<dbReference type="STRING" id="1184151.AW736_14415"/>
<evidence type="ECO:0000313" key="20">
    <source>
        <dbReference type="EMBL" id="OAM89150.1"/>
    </source>
</evidence>
<name>A0A178IGM5_9BACT</name>
<evidence type="ECO:0000259" key="19">
    <source>
        <dbReference type="Pfam" id="PF07715"/>
    </source>
</evidence>
<dbReference type="InterPro" id="IPR012910">
    <property type="entry name" value="Plug_dom"/>
</dbReference>
<dbReference type="GO" id="GO:0038023">
    <property type="term" value="F:signaling receptor activity"/>
    <property type="evidence" value="ECO:0007669"/>
    <property type="project" value="InterPro"/>
</dbReference>
<comment type="similarity">
    <text evidence="2 14 15">Belongs to the TonB-dependent receptor family.</text>
</comment>
<keyword evidence="5" id="KW-0410">Iron transport</keyword>
<keyword evidence="11 14" id="KW-0472">Membrane</keyword>
<dbReference type="SUPFAM" id="SSF56935">
    <property type="entry name" value="Porins"/>
    <property type="match status" value="1"/>
</dbReference>
<gene>
    <name evidence="20" type="ORF">AW736_14415</name>
</gene>
<evidence type="ECO:0000256" key="9">
    <source>
        <dbReference type="ARBA" id="ARBA00023065"/>
    </source>
</evidence>
<dbReference type="EMBL" id="LRRQ01000103">
    <property type="protein sequence ID" value="OAM89150.1"/>
    <property type="molecule type" value="Genomic_DNA"/>
</dbReference>
<dbReference type="NCBIfam" id="TIGR01783">
    <property type="entry name" value="TonB-siderophor"/>
    <property type="match status" value="1"/>
</dbReference>
<dbReference type="PANTHER" id="PTHR32552">
    <property type="entry name" value="FERRICHROME IRON RECEPTOR-RELATED"/>
    <property type="match status" value="1"/>
</dbReference>
<dbReference type="AlphaFoldDB" id="A0A178IGM5"/>
<dbReference type="RefSeq" id="WP_068770878.1">
    <property type="nucleotide sequence ID" value="NZ_CP109796.1"/>
</dbReference>
<evidence type="ECO:0000256" key="11">
    <source>
        <dbReference type="ARBA" id="ARBA00023136"/>
    </source>
</evidence>
<comment type="caution">
    <text evidence="20">The sequence shown here is derived from an EMBL/GenBank/DDBJ whole genome shotgun (WGS) entry which is preliminary data.</text>
</comment>
<evidence type="ECO:0000256" key="14">
    <source>
        <dbReference type="PROSITE-ProRule" id="PRU01360"/>
    </source>
</evidence>
<evidence type="ECO:0000256" key="8">
    <source>
        <dbReference type="ARBA" id="ARBA00023004"/>
    </source>
</evidence>
<keyword evidence="3 14" id="KW-0813">Transport</keyword>
<evidence type="ECO:0000313" key="21">
    <source>
        <dbReference type="Proteomes" id="UP000078486"/>
    </source>
</evidence>
<keyword evidence="21" id="KW-1185">Reference proteome</keyword>
<dbReference type="CDD" id="cd01347">
    <property type="entry name" value="ligand_gated_channel"/>
    <property type="match status" value="1"/>
</dbReference>
<reference evidence="20 21" key="1">
    <citation type="submission" date="2016-01" db="EMBL/GenBank/DDBJ databases">
        <title>High potential of lignocellulose degradation of a new Verrucomicrobia species.</title>
        <authorList>
            <person name="Wang Y."/>
            <person name="Shi Y."/>
            <person name="Qiu Z."/>
            <person name="Liu S."/>
            <person name="Yang H."/>
        </authorList>
    </citation>
    <scope>NUCLEOTIDE SEQUENCE [LARGE SCALE GENOMIC DNA]</scope>
    <source>
        <strain evidence="20 21">TSB47</strain>
    </source>
</reference>
<keyword evidence="8" id="KW-0408">Iron</keyword>
<dbReference type="PANTHER" id="PTHR32552:SF68">
    <property type="entry name" value="FERRICHROME OUTER MEMBRANE TRANSPORTER_PHAGE RECEPTOR"/>
    <property type="match status" value="1"/>
</dbReference>
<feature type="domain" description="TonB-dependent receptor-like beta-barrel" evidence="18">
    <location>
        <begin position="268"/>
        <end position="711"/>
    </location>
</feature>
<keyword evidence="4 14" id="KW-1134">Transmembrane beta strand</keyword>
<feature type="region of interest" description="Disordered" evidence="16">
    <location>
        <begin position="162"/>
        <end position="183"/>
    </location>
</feature>
<sequence length="737" mass="82424">MSTPKLTRLFPVLLLAPCILGAQQTGTSPAIPEDEGDIVVLTPFEVRDQKDDSYGATNAVSGTRLNTNLLELPKTVDVVTSEFIKDIGAIDMQQALQYSAGITYADDTPGADDAYGGRFIIRGIQTSTSYRNGFPSSFIVDPVLLDRIEIIKGPSSTFSGPIEPGGTRNYITRKPPAKQSSSLSSRYESYDRFRAQLVNGGPLTRSKSLSYRLAAVYEDFDSHQDFANRKRHVVAGTALWKPSSKITLQSDVQFIRSKVIPSADIGYYTLTGASTRTYVHDVSHSFNSYGPNAYANTDQVSALTDFTYQLNRAWTFRVGLMYTYQDVARLLPSMGSQIVLVNPATGAADPSGVRAVSRTQIDYMPDAVSYAVNPQVYAVGQFQYWGIDHKLMFGADYYYFDTKNDIYRRTFTGVLPRVYLDKNGPSNYDFGAPSDFDIFTLRRTLARYESVSMNNILQFFKRRLTLLQSIRYTYIDNILKNIDPAVNSRQQSTDDNIVQSYGASYKIVPGLSAFVSFSQSFNPQPLYYTYDGKLIDPIEGEGWDFGFKYNIIKDKLSGTVTAYSLKQRNTASTDPDHSGYYIASGEIESKGVEFTLQAQPAKPWQLTFGYSYIDAEVVKAYQNLVQRLGRVANVPKHQVTLWNHYRISNGALKGLAGGLGVVYMSGRRTQFGWWDQPGIEAPSYTKLDLSLTYSFKVGKMPVTLRGEINNLTDKEYFSSYNFYGMPRTFAGSIEVRF</sequence>
<dbReference type="Pfam" id="PF00593">
    <property type="entry name" value="TonB_dep_Rec_b-barrel"/>
    <property type="match status" value="1"/>
</dbReference>
<evidence type="ECO:0000256" key="5">
    <source>
        <dbReference type="ARBA" id="ARBA00022496"/>
    </source>
</evidence>
<dbReference type="InterPro" id="IPR010105">
    <property type="entry name" value="TonB_sidphr_rcpt"/>
</dbReference>
<dbReference type="InterPro" id="IPR036942">
    <property type="entry name" value="Beta-barrel_TonB_sf"/>
</dbReference>
<feature type="domain" description="TonB-dependent receptor plug" evidence="19">
    <location>
        <begin position="70"/>
        <end position="167"/>
    </location>
</feature>
<accession>A0A178IGM5</accession>
<evidence type="ECO:0000256" key="16">
    <source>
        <dbReference type="SAM" id="MobiDB-lite"/>
    </source>
</evidence>
<evidence type="ECO:0000256" key="15">
    <source>
        <dbReference type="RuleBase" id="RU003357"/>
    </source>
</evidence>
<dbReference type="InterPro" id="IPR037066">
    <property type="entry name" value="Plug_dom_sf"/>
</dbReference>
<dbReference type="Gene3D" id="2.40.170.20">
    <property type="entry name" value="TonB-dependent receptor, beta-barrel domain"/>
    <property type="match status" value="1"/>
</dbReference>
<dbReference type="GO" id="GO:0015891">
    <property type="term" value="P:siderophore transport"/>
    <property type="evidence" value="ECO:0007669"/>
    <property type="project" value="InterPro"/>
</dbReference>
<keyword evidence="13 14" id="KW-0998">Cell outer membrane</keyword>
<dbReference type="Pfam" id="PF07715">
    <property type="entry name" value="Plug"/>
    <property type="match status" value="1"/>
</dbReference>
<evidence type="ECO:0000256" key="2">
    <source>
        <dbReference type="ARBA" id="ARBA00009810"/>
    </source>
</evidence>
<dbReference type="Gene3D" id="2.170.130.10">
    <property type="entry name" value="TonB-dependent receptor, plug domain"/>
    <property type="match status" value="1"/>
</dbReference>
<protein>
    <recommendedName>
        <fullName evidence="22">TonB-dependent receptor</fullName>
    </recommendedName>
</protein>
<keyword evidence="9" id="KW-0406">Ion transport</keyword>
<evidence type="ECO:0008006" key="22">
    <source>
        <dbReference type="Google" id="ProtNLM"/>
    </source>
</evidence>
<feature type="chain" id="PRO_5008088775" description="TonB-dependent receptor" evidence="17">
    <location>
        <begin position="22"/>
        <end position="737"/>
    </location>
</feature>
<proteinExistence type="inferred from homology"/>
<evidence type="ECO:0000259" key="18">
    <source>
        <dbReference type="Pfam" id="PF00593"/>
    </source>
</evidence>
<keyword evidence="6 14" id="KW-0812">Transmembrane</keyword>
<organism evidence="20 21">
    <name type="scientific">Termitidicoccus mucosus</name>
    <dbReference type="NCBI Taxonomy" id="1184151"/>
    <lineage>
        <taxon>Bacteria</taxon>
        <taxon>Pseudomonadati</taxon>
        <taxon>Verrucomicrobiota</taxon>
        <taxon>Opitutia</taxon>
        <taxon>Opitutales</taxon>
        <taxon>Opitutaceae</taxon>
        <taxon>Termitidicoccus</taxon>
    </lineage>
</organism>
<dbReference type="GO" id="GO:0015344">
    <property type="term" value="F:siderophore uptake transmembrane transporter activity"/>
    <property type="evidence" value="ECO:0007669"/>
    <property type="project" value="TreeGrafter"/>
</dbReference>
<dbReference type="PROSITE" id="PS52016">
    <property type="entry name" value="TONB_DEPENDENT_REC_3"/>
    <property type="match status" value="1"/>
</dbReference>
<evidence type="ECO:0000256" key="3">
    <source>
        <dbReference type="ARBA" id="ARBA00022448"/>
    </source>
</evidence>
<evidence type="ECO:0000256" key="12">
    <source>
        <dbReference type="ARBA" id="ARBA00023170"/>
    </source>
</evidence>
<dbReference type="OrthoDB" id="179753at2"/>
<dbReference type="Proteomes" id="UP000078486">
    <property type="component" value="Unassembled WGS sequence"/>
</dbReference>
<evidence type="ECO:0000256" key="6">
    <source>
        <dbReference type="ARBA" id="ARBA00022692"/>
    </source>
</evidence>
<evidence type="ECO:0000256" key="10">
    <source>
        <dbReference type="ARBA" id="ARBA00023077"/>
    </source>
</evidence>
<keyword evidence="10 15" id="KW-0798">TonB box</keyword>
<dbReference type="InterPro" id="IPR000531">
    <property type="entry name" value="Beta-barrel_TonB"/>
</dbReference>
<comment type="subcellular location">
    <subcellularLocation>
        <location evidence="1 14">Cell outer membrane</location>
        <topology evidence="1 14">Multi-pass membrane protein</topology>
    </subcellularLocation>
</comment>
<evidence type="ECO:0000256" key="1">
    <source>
        <dbReference type="ARBA" id="ARBA00004571"/>
    </source>
</evidence>
<keyword evidence="7 17" id="KW-0732">Signal</keyword>
<evidence type="ECO:0000256" key="7">
    <source>
        <dbReference type="ARBA" id="ARBA00022729"/>
    </source>
</evidence>
<evidence type="ECO:0000256" key="17">
    <source>
        <dbReference type="SAM" id="SignalP"/>
    </source>
</evidence>
<evidence type="ECO:0000256" key="4">
    <source>
        <dbReference type="ARBA" id="ARBA00022452"/>
    </source>
</evidence>
<dbReference type="GO" id="GO:0009279">
    <property type="term" value="C:cell outer membrane"/>
    <property type="evidence" value="ECO:0007669"/>
    <property type="project" value="UniProtKB-SubCell"/>
</dbReference>
<keyword evidence="12" id="KW-0675">Receptor</keyword>
<feature type="signal peptide" evidence="17">
    <location>
        <begin position="1"/>
        <end position="21"/>
    </location>
</feature>
<dbReference type="InterPro" id="IPR039426">
    <property type="entry name" value="TonB-dep_rcpt-like"/>
</dbReference>
<evidence type="ECO:0000256" key="13">
    <source>
        <dbReference type="ARBA" id="ARBA00023237"/>
    </source>
</evidence>